<dbReference type="InterPro" id="IPR014710">
    <property type="entry name" value="RmlC-like_jellyroll"/>
</dbReference>
<dbReference type="PANTHER" id="PTHR33387">
    <property type="entry name" value="RMLC-LIKE JELLY ROLL FOLD PROTEIN"/>
    <property type="match status" value="1"/>
</dbReference>
<dbReference type="Gene3D" id="2.60.120.10">
    <property type="entry name" value="Jelly Rolls"/>
    <property type="match status" value="1"/>
</dbReference>
<organism evidence="2 3">
    <name type="scientific">Lujinxingia litoralis</name>
    <dbReference type="NCBI Taxonomy" id="2211119"/>
    <lineage>
        <taxon>Bacteria</taxon>
        <taxon>Deltaproteobacteria</taxon>
        <taxon>Bradymonadales</taxon>
        <taxon>Lujinxingiaceae</taxon>
        <taxon>Lujinxingia</taxon>
    </lineage>
</organism>
<gene>
    <name evidence="2" type="ORF">DL240_18445</name>
</gene>
<dbReference type="AlphaFoldDB" id="A0A328C0U0"/>
<sequence length="163" mass="17793">MQASPTIASQPPELAMSHLPTADDLIARHDLQPHPGGGYFSETWRATLTLPPGTLPDDGTPRQAGSAIYYLLRADQRCDRHRLAADELWFHLLGDPLILFLESPRGDTHQLTLGPTADLIFQALAPANYWQSAHQVPGPVGYALMATVAVPGFDFDDLELSAR</sequence>
<dbReference type="PANTHER" id="PTHR33387:SF3">
    <property type="entry name" value="DUF985 DOMAIN-CONTAINING PROTEIN"/>
    <property type="match status" value="1"/>
</dbReference>
<evidence type="ECO:0000313" key="3">
    <source>
        <dbReference type="Proteomes" id="UP000249169"/>
    </source>
</evidence>
<feature type="domain" description="DUF985" evidence="1">
    <location>
        <begin position="24"/>
        <end position="160"/>
    </location>
</feature>
<comment type="caution">
    <text evidence="2">The sequence shown here is derived from an EMBL/GenBank/DDBJ whole genome shotgun (WGS) entry which is preliminary data.</text>
</comment>
<protein>
    <submittedName>
        <fullName evidence="2">Cupin</fullName>
    </submittedName>
</protein>
<dbReference type="EMBL" id="QHKO01000013">
    <property type="protein sequence ID" value="RAL20198.1"/>
    <property type="molecule type" value="Genomic_DNA"/>
</dbReference>
<name>A0A328C0U0_9DELT</name>
<proteinExistence type="predicted"/>
<dbReference type="SUPFAM" id="SSF51182">
    <property type="entry name" value="RmlC-like cupins"/>
    <property type="match status" value="1"/>
</dbReference>
<dbReference type="Proteomes" id="UP000249169">
    <property type="component" value="Unassembled WGS sequence"/>
</dbReference>
<dbReference type="InterPro" id="IPR009327">
    <property type="entry name" value="Cupin_DUF985"/>
</dbReference>
<dbReference type="CDD" id="cd06121">
    <property type="entry name" value="cupin_YML079wp"/>
    <property type="match status" value="1"/>
</dbReference>
<evidence type="ECO:0000313" key="2">
    <source>
        <dbReference type="EMBL" id="RAL20198.1"/>
    </source>
</evidence>
<dbReference type="InterPro" id="IPR039935">
    <property type="entry name" value="YML079W-like"/>
</dbReference>
<dbReference type="InterPro" id="IPR011051">
    <property type="entry name" value="RmlC_Cupin_sf"/>
</dbReference>
<dbReference type="Pfam" id="PF06172">
    <property type="entry name" value="Cupin_5"/>
    <property type="match status" value="1"/>
</dbReference>
<reference evidence="2 3" key="1">
    <citation type="submission" date="2018-05" db="EMBL/GenBank/DDBJ databases">
        <title>Lujinxingia marina gen. nov. sp. nov., a new facultative anaerobic member of the class Deltaproteobacteria, and proposal of Lujinxingaceae fam. nov.</title>
        <authorList>
            <person name="Li C.-M."/>
        </authorList>
    </citation>
    <scope>NUCLEOTIDE SEQUENCE [LARGE SCALE GENOMIC DNA]</scope>
    <source>
        <strain evidence="2 3">B210</strain>
    </source>
</reference>
<keyword evidence="3" id="KW-1185">Reference proteome</keyword>
<accession>A0A328C0U0</accession>
<evidence type="ECO:0000259" key="1">
    <source>
        <dbReference type="Pfam" id="PF06172"/>
    </source>
</evidence>